<dbReference type="EC" id="5.6.2.3" evidence="1"/>
<dbReference type="GO" id="GO:0043139">
    <property type="term" value="F:5'-3' DNA helicase activity"/>
    <property type="evidence" value="ECO:0007669"/>
    <property type="project" value="UniProtKB-EC"/>
</dbReference>
<sequence length="96" mass="11100">SYTLAEIEILLNSNNKSLEDFPELPKPDMRLVPEIRNRLIYDELNYDRQFLENEHRKLMSTMTTEQRKLRSKGEIVLMVESSGIAALLIPGGRTAH</sequence>
<dbReference type="InterPro" id="IPR010285">
    <property type="entry name" value="DNA_helicase_pif1-like_DEAD"/>
</dbReference>
<dbReference type="GO" id="GO:0005524">
    <property type="term" value="F:ATP binding"/>
    <property type="evidence" value="ECO:0007669"/>
    <property type="project" value="UniProtKB-KW"/>
</dbReference>
<dbReference type="Proteomes" id="UP000236291">
    <property type="component" value="Unassembled WGS sequence"/>
</dbReference>
<comment type="catalytic activity">
    <reaction evidence="1">
        <text>ATP + H2O = ADP + phosphate + H(+)</text>
        <dbReference type="Rhea" id="RHEA:13065"/>
        <dbReference type="ChEBI" id="CHEBI:15377"/>
        <dbReference type="ChEBI" id="CHEBI:15378"/>
        <dbReference type="ChEBI" id="CHEBI:30616"/>
        <dbReference type="ChEBI" id="CHEBI:43474"/>
        <dbReference type="ChEBI" id="CHEBI:456216"/>
        <dbReference type="EC" id="5.6.2.3"/>
    </reaction>
</comment>
<feature type="domain" description="DNA helicase Pif1-like DEAD-box helicase" evidence="2">
    <location>
        <begin position="67"/>
        <end position="96"/>
    </location>
</feature>
<dbReference type="PANTHER" id="PTHR10492:SF101">
    <property type="entry name" value="ATP-DEPENDENT DNA HELICASE"/>
    <property type="match status" value="1"/>
</dbReference>
<keyword evidence="1" id="KW-0234">DNA repair</keyword>
<keyword evidence="1 3" id="KW-0347">Helicase</keyword>
<protein>
    <recommendedName>
        <fullName evidence="1">ATP-dependent DNA helicase</fullName>
        <ecNumber evidence="1">5.6.2.3</ecNumber>
    </recommendedName>
</protein>
<dbReference type="Pfam" id="PF05970">
    <property type="entry name" value="PIF1"/>
    <property type="match status" value="1"/>
</dbReference>
<evidence type="ECO:0000313" key="4">
    <source>
        <dbReference type="Proteomes" id="UP000236291"/>
    </source>
</evidence>
<proteinExistence type="inferred from homology"/>
<name>A0A2K3KVX6_TRIPR</name>
<dbReference type="STRING" id="57577.A0A2K3KVX6"/>
<reference evidence="3 4" key="1">
    <citation type="journal article" date="2014" name="Am. J. Bot.">
        <title>Genome assembly and annotation for red clover (Trifolium pratense; Fabaceae).</title>
        <authorList>
            <person name="Istvanek J."/>
            <person name="Jaros M."/>
            <person name="Krenek A."/>
            <person name="Repkova J."/>
        </authorList>
    </citation>
    <scope>NUCLEOTIDE SEQUENCE [LARGE SCALE GENOMIC DNA]</scope>
    <source>
        <strain evidence="4">cv. Tatra</strain>
        <tissue evidence="3">Young leaves</tissue>
    </source>
</reference>
<evidence type="ECO:0000313" key="3">
    <source>
        <dbReference type="EMBL" id="PNX70453.1"/>
    </source>
</evidence>
<keyword evidence="1" id="KW-0067">ATP-binding</keyword>
<keyword evidence="1" id="KW-0547">Nucleotide-binding</keyword>
<comment type="similarity">
    <text evidence="1">Belongs to the helicase family.</text>
</comment>
<evidence type="ECO:0000256" key="1">
    <source>
        <dbReference type="RuleBase" id="RU363044"/>
    </source>
</evidence>
<keyword evidence="1" id="KW-0233">DNA recombination</keyword>
<keyword evidence="1" id="KW-0227">DNA damage</keyword>
<comment type="caution">
    <text evidence="3">The sequence shown here is derived from an EMBL/GenBank/DDBJ whole genome shotgun (WGS) entry which is preliminary data.</text>
</comment>
<dbReference type="EMBL" id="ASHM01113577">
    <property type="protein sequence ID" value="PNX70453.1"/>
    <property type="molecule type" value="Genomic_DNA"/>
</dbReference>
<dbReference type="PANTHER" id="PTHR10492">
    <property type="match status" value="1"/>
</dbReference>
<dbReference type="GO" id="GO:0006281">
    <property type="term" value="P:DNA repair"/>
    <property type="evidence" value="ECO:0007669"/>
    <property type="project" value="UniProtKB-KW"/>
</dbReference>
<dbReference type="AlphaFoldDB" id="A0A2K3KVX6"/>
<comment type="cofactor">
    <cofactor evidence="1">
        <name>Mg(2+)</name>
        <dbReference type="ChEBI" id="CHEBI:18420"/>
    </cofactor>
</comment>
<feature type="non-terminal residue" evidence="3">
    <location>
        <position position="1"/>
    </location>
</feature>
<dbReference type="GO" id="GO:0000723">
    <property type="term" value="P:telomere maintenance"/>
    <property type="evidence" value="ECO:0007669"/>
    <property type="project" value="InterPro"/>
</dbReference>
<accession>A0A2K3KVX6</accession>
<dbReference type="GO" id="GO:0006310">
    <property type="term" value="P:DNA recombination"/>
    <property type="evidence" value="ECO:0007669"/>
    <property type="project" value="UniProtKB-KW"/>
</dbReference>
<organism evidence="3 4">
    <name type="scientific">Trifolium pratense</name>
    <name type="common">Red clover</name>
    <dbReference type="NCBI Taxonomy" id="57577"/>
    <lineage>
        <taxon>Eukaryota</taxon>
        <taxon>Viridiplantae</taxon>
        <taxon>Streptophyta</taxon>
        <taxon>Embryophyta</taxon>
        <taxon>Tracheophyta</taxon>
        <taxon>Spermatophyta</taxon>
        <taxon>Magnoliopsida</taxon>
        <taxon>eudicotyledons</taxon>
        <taxon>Gunneridae</taxon>
        <taxon>Pentapetalae</taxon>
        <taxon>rosids</taxon>
        <taxon>fabids</taxon>
        <taxon>Fabales</taxon>
        <taxon>Fabaceae</taxon>
        <taxon>Papilionoideae</taxon>
        <taxon>50 kb inversion clade</taxon>
        <taxon>NPAAA clade</taxon>
        <taxon>Hologalegina</taxon>
        <taxon>IRL clade</taxon>
        <taxon>Trifolieae</taxon>
        <taxon>Trifolium</taxon>
    </lineage>
</organism>
<keyword evidence="1" id="KW-0378">Hydrolase</keyword>
<dbReference type="GO" id="GO:0016887">
    <property type="term" value="F:ATP hydrolysis activity"/>
    <property type="evidence" value="ECO:0007669"/>
    <property type="project" value="RHEA"/>
</dbReference>
<reference evidence="3 4" key="2">
    <citation type="journal article" date="2017" name="Front. Plant Sci.">
        <title>Gene Classification and Mining of Molecular Markers Useful in Red Clover (Trifolium pratense) Breeding.</title>
        <authorList>
            <person name="Istvanek J."/>
            <person name="Dluhosova J."/>
            <person name="Dluhos P."/>
            <person name="Patkova L."/>
            <person name="Nedelnik J."/>
            <person name="Repkova J."/>
        </authorList>
    </citation>
    <scope>NUCLEOTIDE SEQUENCE [LARGE SCALE GENOMIC DNA]</scope>
    <source>
        <strain evidence="4">cv. Tatra</strain>
        <tissue evidence="3">Young leaves</tissue>
    </source>
</reference>
<evidence type="ECO:0000259" key="2">
    <source>
        <dbReference type="Pfam" id="PF05970"/>
    </source>
</evidence>
<gene>
    <name evidence="3" type="ORF">L195_g057408</name>
</gene>